<evidence type="ECO:0000256" key="5">
    <source>
        <dbReference type="ARBA" id="ARBA00023136"/>
    </source>
</evidence>
<keyword evidence="5 6" id="KW-0472">Membrane</keyword>
<dbReference type="InterPro" id="IPR000791">
    <property type="entry name" value="Gpr1/Fun34/SatP-like"/>
</dbReference>
<keyword evidence="3 6" id="KW-0812">Transmembrane</keyword>
<dbReference type="Pfam" id="PF01184">
    <property type="entry name" value="Gpr1_Fun34_YaaH"/>
    <property type="match status" value="1"/>
</dbReference>
<dbReference type="PANTHER" id="PTHR31123:SF4">
    <property type="entry name" value="PROTEIN ALCS"/>
    <property type="match status" value="1"/>
</dbReference>
<evidence type="ECO:0000256" key="4">
    <source>
        <dbReference type="ARBA" id="ARBA00022989"/>
    </source>
</evidence>
<name>A0A2P4ZHB8_9HYPO</name>
<keyword evidence="4 6" id="KW-1133">Transmembrane helix</keyword>
<gene>
    <name evidence="7" type="ORF">TGAM01_v207325</name>
</gene>
<comment type="similarity">
    <text evidence="2">Belongs to the acetate uptake transporter (AceTr) (TC 2.A.96) family.</text>
</comment>
<evidence type="ECO:0000256" key="6">
    <source>
        <dbReference type="SAM" id="Phobius"/>
    </source>
</evidence>
<evidence type="ECO:0008006" key="9">
    <source>
        <dbReference type="Google" id="ProtNLM"/>
    </source>
</evidence>
<protein>
    <recommendedName>
        <fullName evidence="9">GPR1/FUN34/YaaH-class plasma membrane protein</fullName>
    </recommendedName>
</protein>
<feature type="transmembrane region" description="Helical" evidence="6">
    <location>
        <begin position="104"/>
        <end position="128"/>
    </location>
</feature>
<evidence type="ECO:0000256" key="1">
    <source>
        <dbReference type="ARBA" id="ARBA00004141"/>
    </source>
</evidence>
<dbReference type="PANTHER" id="PTHR31123">
    <property type="entry name" value="ACCUMULATION OF DYADS PROTEIN 2-RELATED"/>
    <property type="match status" value="1"/>
</dbReference>
<dbReference type="RefSeq" id="XP_024405152.1">
    <property type="nucleotide sequence ID" value="XM_024550064.1"/>
</dbReference>
<evidence type="ECO:0000313" key="8">
    <source>
        <dbReference type="Proteomes" id="UP000054821"/>
    </source>
</evidence>
<feature type="transmembrane region" description="Helical" evidence="6">
    <location>
        <begin position="247"/>
        <end position="269"/>
    </location>
</feature>
<feature type="transmembrane region" description="Helical" evidence="6">
    <location>
        <begin position="205"/>
        <end position="227"/>
    </location>
</feature>
<feature type="transmembrane region" description="Helical" evidence="6">
    <location>
        <begin position="177"/>
        <end position="198"/>
    </location>
</feature>
<dbReference type="GO" id="GO:0015123">
    <property type="term" value="F:acetate transmembrane transporter activity"/>
    <property type="evidence" value="ECO:0007669"/>
    <property type="project" value="TreeGrafter"/>
</dbReference>
<dbReference type="Proteomes" id="UP000054821">
    <property type="component" value="Unassembled WGS sequence"/>
</dbReference>
<dbReference type="STRING" id="398673.A0A2P4ZHB8"/>
<reference evidence="7 8" key="1">
    <citation type="journal article" date="2016" name="Genome Announc.">
        <title>Draft Whole-Genome Sequence of Trichoderma gamsii T6085, a Promising Biocontrol Agent of Fusarium Head Blight on Wheat.</title>
        <authorList>
            <person name="Baroncelli R."/>
            <person name="Zapparata A."/>
            <person name="Piaggeschi G."/>
            <person name="Sarrocco S."/>
            <person name="Vannacci G."/>
        </authorList>
    </citation>
    <scope>NUCLEOTIDE SEQUENCE [LARGE SCALE GENOMIC DNA]</scope>
    <source>
        <strain evidence="7 8">T6085</strain>
    </source>
</reference>
<sequence length="292" mass="31311">MAEEKGTRNHADSDSDRLDALNRFRSAASISMTPELFEKLYLAPQSKVKGQLRDTFGNPTPIALVGFLMALTPLSCALMGWRGAGGDGAATIYLGETEIANDEFFAASPVYFFQGGILMTLGGLLEWILGNSFPAVVFCTFGTFWLSYGGVLNPSFAAFSSFASENEAGAEGLKTTGFNAGLGFWFLFMGLLCIIFLICSLRTNVAFFVIFLSLAIAFGLLTGAFWAQAEDFAGNSDYAHKLLVGAGASAFVTCLAGWYILLAISLAIVDFPIQIPVGDLSNVVKGRSIRER</sequence>
<comment type="subcellular location">
    <subcellularLocation>
        <location evidence="1">Membrane</location>
        <topology evidence="1">Multi-pass membrane protein</topology>
    </subcellularLocation>
</comment>
<dbReference type="InterPro" id="IPR051633">
    <property type="entry name" value="AceTr"/>
</dbReference>
<keyword evidence="8" id="KW-1185">Reference proteome</keyword>
<evidence type="ECO:0000313" key="7">
    <source>
        <dbReference type="EMBL" id="PON23678.1"/>
    </source>
</evidence>
<proteinExistence type="inferred from homology"/>
<feature type="transmembrane region" description="Helical" evidence="6">
    <location>
        <begin position="62"/>
        <end position="84"/>
    </location>
</feature>
<evidence type="ECO:0000256" key="3">
    <source>
        <dbReference type="ARBA" id="ARBA00022692"/>
    </source>
</evidence>
<organism evidence="7 8">
    <name type="scientific">Trichoderma gamsii</name>
    <dbReference type="NCBI Taxonomy" id="398673"/>
    <lineage>
        <taxon>Eukaryota</taxon>
        <taxon>Fungi</taxon>
        <taxon>Dikarya</taxon>
        <taxon>Ascomycota</taxon>
        <taxon>Pezizomycotina</taxon>
        <taxon>Sordariomycetes</taxon>
        <taxon>Hypocreomycetidae</taxon>
        <taxon>Hypocreales</taxon>
        <taxon>Hypocreaceae</taxon>
        <taxon>Trichoderma</taxon>
    </lineage>
</organism>
<dbReference type="GO" id="GO:0005886">
    <property type="term" value="C:plasma membrane"/>
    <property type="evidence" value="ECO:0007669"/>
    <property type="project" value="TreeGrafter"/>
</dbReference>
<dbReference type="GeneID" id="29987680"/>
<dbReference type="AlphaFoldDB" id="A0A2P4ZHB8"/>
<comment type="caution">
    <text evidence="7">The sequence shown here is derived from an EMBL/GenBank/DDBJ whole genome shotgun (WGS) entry which is preliminary data.</text>
</comment>
<accession>A0A2P4ZHB8</accession>
<dbReference type="EMBL" id="JPDN02000027">
    <property type="protein sequence ID" value="PON23678.1"/>
    <property type="molecule type" value="Genomic_DNA"/>
</dbReference>
<feature type="transmembrane region" description="Helical" evidence="6">
    <location>
        <begin position="135"/>
        <end position="157"/>
    </location>
</feature>
<evidence type="ECO:0000256" key="2">
    <source>
        <dbReference type="ARBA" id="ARBA00005587"/>
    </source>
</evidence>